<sequence>MEMSSFSLQNVSRASIAKIAKRLNLRALVIPRAATDRIYSENLYGASDESNFEERSFISSPVFMPAVDPQKSVMLFTPSPYSQWPVLTNGRRAEMFAFRGIWNLSEDPTYVGTRKDWEMMPALFQENITRLYGGLDRINRVDLRESYLSRYVLKRTLLSSPPKDVDFWDGYIDIGEEQAQDPDYVDSSEGMTGSSL</sequence>
<dbReference type="OrthoDB" id="2826033at2759"/>
<dbReference type="Proteomes" id="UP000053593">
    <property type="component" value="Unassembled WGS sequence"/>
</dbReference>
<reference evidence="1 2" key="1">
    <citation type="submission" date="2014-04" db="EMBL/GenBank/DDBJ databases">
        <title>Evolutionary Origins and Diversification of the Mycorrhizal Mutualists.</title>
        <authorList>
            <consortium name="DOE Joint Genome Institute"/>
            <consortium name="Mycorrhizal Genomics Consortium"/>
            <person name="Kohler A."/>
            <person name="Kuo A."/>
            <person name="Nagy L.G."/>
            <person name="Floudas D."/>
            <person name="Copeland A."/>
            <person name="Barry K.W."/>
            <person name="Cichocki N."/>
            <person name="Veneault-Fourrey C."/>
            <person name="LaButti K."/>
            <person name="Lindquist E.A."/>
            <person name="Lipzen A."/>
            <person name="Lundell T."/>
            <person name="Morin E."/>
            <person name="Murat C."/>
            <person name="Riley R."/>
            <person name="Ohm R."/>
            <person name="Sun H."/>
            <person name="Tunlid A."/>
            <person name="Henrissat B."/>
            <person name="Grigoriev I.V."/>
            <person name="Hibbett D.S."/>
            <person name="Martin F."/>
        </authorList>
    </citation>
    <scope>NUCLEOTIDE SEQUENCE [LARGE SCALE GENOMIC DNA]</scope>
    <source>
        <strain evidence="1 2">FD-317 M1</strain>
    </source>
</reference>
<evidence type="ECO:0000313" key="1">
    <source>
        <dbReference type="EMBL" id="KIK60217.1"/>
    </source>
</evidence>
<proteinExistence type="predicted"/>
<dbReference type="HOGENOM" id="CLU_1390382_0_0_1"/>
<accession>A0A0D0CNC3</accession>
<gene>
    <name evidence="1" type="ORF">GYMLUDRAFT_85529</name>
</gene>
<protein>
    <submittedName>
        <fullName evidence="1">Uncharacterized protein</fullName>
    </submittedName>
</protein>
<dbReference type="EMBL" id="KN834776">
    <property type="protein sequence ID" value="KIK60217.1"/>
    <property type="molecule type" value="Genomic_DNA"/>
</dbReference>
<dbReference type="AlphaFoldDB" id="A0A0D0CNC3"/>
<keyword evidence="2" id="KW-1185">Reference proteome</keyword>
<organism evidence="1 2">
    <name type="scientific">Collybiopsis luxurians FD-317 M1</name>
    <dbReference type="NCBI Taxonomy" id="944289"/>
    <lineage>
        <taxon>Eukaryota</taxon>
        <taxon>Fungi</taxon>
        <taxon>Dikarya</taxon>
        <taxon>Basidiomycota</taxon>
        <taxon>Agaricomycotina</taxon>
        <taxon>Agaricomycetes</taxon>
        <taxon>Agaricomycetidae</taxon>
        <taxon>Agaricales</taxon>
        <taxon>Marasmiineae</taxon>
        <taxon>Omphalotaceae</taxon>
        <taxon>Collybiopsis</taxon>
        <taxon>Collybiopsis luxurians</taxon>
    </lineage>
</organism>
<evidence type="ECO:0000313" key="2">
    <source>
        <dbReference type="Proteomes" id="UP000053593"/>
    </source>
</evidence>
<name>A0A0D0CNC3_9AGAR</name>